<dbReference type="InterPro" id="IPR046373">
    <property type="entry name" value="Acyl-CoA_Oxase/DH_mid-dom_sf"/>
</dbReference>
<comment type="similarity">
    <text evidence="2 5">Belongs to the acyl-CoA dehydrogenase family.</text>
</comment>
<feature type="domain" description="Acyl-CoA dehydrogenase/oxidase N-terminal" evidence="8">
    <location>
        <begin position="11"/>
        <end position="122"/>
    </location>
</feature>
<dbReference type="InterPro" id="IPR036250">
    <property type="entry name" value="AcylCo_DH-like_C"/>
</dbReference>
<keyword evidence="4 5" id="KW-0274">FAD</keyword>
<protein>
    <submittedName>
        <fullName evidence="9">Acyl-CoA dehydrogenase family protein</fullName>
        <ecNumber evidence="9">1.-.-.-</ecNumber>
    </submittedName>
</protein>
<keyword evidence="3 5" id="KW-0285">Flavoprotein</keyword>
<dbReference type="InterPro" id="IPR013786">
    <property type="entry name" value="AcylCoA_DH/ox_N"/>
</dbReference>
<comment type="caution">
    <text evidence="9">The sequence shown here is derived from an EMBL/GenBank/DDBJ whole genome shotgun (WGS) entry which is preliminary data.</text>
</comment>
<dbReference type="SUPFAM" id="SSF56645">
    <property type="entry name" value="Acyl-CoA dehydrogenase NM domain-like"/>
    <property type="match status" value="1"/>
</dbReference>
<dbReference type="PANTHER" id="PTHR43884">
    <property type="entry name" value="ACYL-COA DEHYDROGENASE"/>
    <property type="match status" value="1"/>
</dbReference>
<evidence type="ECO:0000256" key="5">
    <source>
        <dbReference type="RuleBase" id="RU362125"/>
    </source>
</evidence>
<dbReference type="Proteomes" id="UP001592528">
    <property type="component" value="Unassembled WGS sequence"/>
</dbReference>
<dbReference type="GO" id="GO:0016491">
    <property type="term" value="F:oxidoreductase activity"/>
    <property type="evidence" value="ECO:0007669"/>
    <property type="project" value="UniProtKB-KW"/>
</dbReference>
<dbReference type="Gene3D" id="1.20.140.10">
    <property type="entry name" value="Butyryl-CoA Dehydrogenase, subunit A, domain 3"/>
    <property type="match status" value="1"/>
</dbReference>
<name>A0ABV6ULH8_9ACTN</name>
<keyword evidence="10" id="KW-1185">Reference proteome</keyword>
<dbReference type="PANTHER" id="PTHR43884:SF12">
    <property type="entry name" value="ISOVALERYL-COA DEHYDROGENASE, MITOCHONDRIAL-RELATED"/>
    <property type="match status" value="1"/>
</dbReference>
<comment type="cofactor">
    <cofactor evidence="1 5">
        <name>FAD</name>
        <dbReference type="ChEBI" id="CHEBI:57692"/>
    </cofactor>
</comment>
<evidence type="ECO:0000256" key="2">
    <source>
        <dbReference type="ARBA" id="ARBA00009347"/>
    </source>
</evidence>
<dbReference type="InterPro" id="IPR037069">
    <property type="entry name" value="AcylCoA_DH/ox_N_sf"/>
</dbReference>
<feature type="domain" description="Acyl-CoA oxidase/dehydrogenase middle" evidence="7">
    <location>
        <begin position="126"/>
        <end position="234"/>
    </location>
</feature>
<evidence type="ECO:0000256" key="1">
    <source>
        <dbReference type="ARBA" id="ARBA00001974"/>
    </source>
</evidence>
<evidence type="ECO:0000259" key="8">
    <source>
        <dbReference type="Pfam" id="PF02771"/>
    </source>
</evidence>
<evidence type="ECO:0000313" key="10">
    <source>
        <dbReference type="Proteomes" id="UP001592528"/>
    </source>
</evidence>
<evidence type="ECO:0000313" key="9">
    <source>
        <dbReference type="EMBL" id="MFC1402261.1"/>
    </source>
</evidence>
<gene>
    <name evidence="9" type="ORF">ACEZDJ_13300</name>
</gene>
<accession>A0ABV6ULH8</accession>
<organism evidence="9 10">
    <name type="scientific">Streptacidiphilus cavernicola</name>
    <dbReference type="NCBI Taxonomy" id="3342716"/>
    <lineage>
        <taxon>Bacteria</taxon>
        <taxon>Bacillati</taxon>
        <taxon>Actinomycetota</taxon>
        <taxon>Actinomycetes</taxon>
        <taxon>Kitasatosporales</taxon>
        <taxon>Streptomycetaceae</taxon>
        <taxon>Streptacidiphilus</taxon>
    </lineage>
</organism>
<dbReference type="Pfam" id="PF00441">
    <property type="entry name" value="Acyl-CoA_dh_1"/>
    <property type="match status" value="1"/>
</dbReference>
<feature type="domain" description="Acyl-CoA dehydrogenase/oxidase C-terminal" evidence="6">
    <location>
        <begin position="247"/>
        <end position="396"/>
    </location>
</feature>
<evidence type="ECO:0000259" key="6">
    <source>
        <dbReference type="Pfam" id="PF00441"/>
    </source>
</evidence>
<sequence>MGRLAQTEGLTEIQQDILSTVRSFVDKEIIPVATELEHRDEYPAAIVEGMKEMGLFGLMIPEEYGGLGESLLTYALVVEEIARGWMSVSGIVNTHFIVAYMIAQHGTQAQKDHFLPRMATGEVRGAFSMSEPGLGSDVGAIRTKGVRDGDHYVINGQKMWLTNGGTSTLVAVLCRTDEGHPEGTAPHKSMTTFLIEKTPGFGPNESVPGLTIPGKIDKMGYKGVDTTEMILEDVRIPADMVLGGTSGRGFYQMMDGVEVGRVNVAARGCGVAQRAFELGIRYAQQRSTFGKKIAEHQAIQFKLSEMATKVEAAHQMMVMAARKKDSGKRNDLEAGMAKYLASEYCKEVVEDSFRIHGGYGFSKEYEIERLYREAPMLLIGEGTAEIQKMIIGRRLLEDYRLGE</sequence>
<dbReference type="Pfam" id="PF02770">
    <property type="entry name" value="Acyl-CoA_dh_M"/>
    <property type="match status" value="1"/>
</dbReference>
<reference evidence="9 10" key="1">
    <citation type="submission" date="2024-09" db="EMBL/GenBank/DDBJ databases">
        <authorList>
            <person name="Lee S.D."/>
        </authorList>
    </citation>
    <scope>NUCLEOTIDE SEQUENCE [LARGE SCALE GENOMIC DNA]</scope>
    <source>
        <strain evidence="9 10">N1-5</strain>
    </source>
</reference>
<evidence type="ECO:0000259" key="7">
    <source>
        <dbReference type="Pfam" id="PF02770"/>
    </source>
</evidence>
<dbReference type="EMBL" id="JBHEZZ010000006">
    <property type="protein sequence ID" value="MFC1402261.1"/>
    <property type="molecule type" value="Genomic_DNA"/>
</dbReference>
<dbReference type="EC" id="1.-.-.-" evidence="9"/>
<dbReference type="InterPro" id="IPR006091">
    <property type="entry name" value="Acyl-CoA_Oxase/DH_mid-dom"/>
</dbReference>
<evidence type="ECO:0000256" key="4">
    <source>
        <dbReference type="ARBA" id="ARBA00022827"/>
    </source>
</evidence>
<dbReference type="Gene3D" id="1.10.540.10">
    <property type="entry name" value="Acyl-CoA dehydrogenase/oxidase, N-terminal domain"/>
    <property type="match status" value="1"/>
</dbReference>
<evidence type="ECO:0000256" key="3">
    <source>
        <dbReference type="ARBA" id="ARBA00022630"/>
    </source>
</evidence>
<dbReference type="SUPFAM" id="SSF47203">
    <property type="entry name" value="Acyl-CoA dehydrogenase C-terminal domain-like"/>
    <property type="match status" value="1"/>
</dbReference>
<dbReference type="InterPro" id="IPR009075">
    <property type="entry name" value="AcylCo_DH/oxidase_C"/>
</dbReference>
<dbReference type="Gene3D" id="2.40.110.10">
    <property type="entry name" value="Butyryl-CoA Dehydrogenase, subunit A, domain 2"/>
    <property type="match status" value="1"/>
</dbReference>
<dbReference type="Pfam" id="PF02771">
    <property type="entry name" value="Acyl-CoA_dh_N"/>
    <property type="match status" value="1"/>
</dbReference>
<dbReference type="PIRSF" id="PIRSF016578">
    <property type="entry name" value="HsaA"/>
    <property type="match status" value="1"/>
</dbReference>
<dbReference type="RefSeq" id="WP_030263164.1">
    <property type="nucleotide sequence ID" value="NZ_JBHEZZ010000006.1"/>
</dbReference>
<proteinExistence type="inferred from homology"/>
<dbReference type="InterPro" id="IPR009100">
    <property type="entry name" value="AcylCoA_DH/oxidase_NM_dom_sf"/>
</dbReference>
<keyword evidence="5 9" id="KW-0560">Oxidoreductase</keyword>